<dbReference type="PANTHER" id="PTHR45856:SF11">
    <property type="entry name" value="FUNGAL LIPASE-LIKE DOMAIN-CONTAINING PROTEIN"/>
    <property type="match status" value="1"/>
</dbReference>
<feature type="domain" description="Fungal lipase-type" evidence="1">
    <location>
        <begin position="117"/>
        <end position="254"/>
    </location>
</feature>
<dbReference type="OrthoDB" id="426718at2759"/>
<dbReference type="CDD" id="cd00519">
    <property type="entry name" value="Lipase_3"/>
    <property type="match status" value="1"/>
</dbReference>
<dbReference type="SUPFAM" id="SSF53474">
    <property type="entry name" value="alpha/beta-Hydrolases"/>
    <property type="match status" value="1"/>
</dbReference>
<dbReference type="InterPro" id="IPR029058">
    <property type="entry name" value="AB_hydrolase_fold"/>
</dbReference>
<name>A0A9W4T3M7_9GLOM</name>
<protein>
    <submittedName>
        <fullName evidence="2">215_t:CDS:1</fullName>
    </submittedName>
</protein>
<dbReference type="InterPro" id="IPR002921">
    <property type="entry name" value="Fungal_lipase-type"/>
</dbReference>
<dbReference type="InterPro" id="IPR051218">
    <property type="entry name" value="Sec_MonoDiacylglyc_Lipase"/>
</dbReference>
<dbReference type="Gene3D" id="3.40.50.1820">
    <property type="entry name" value="alpha/beta hydrolase"/>
    <property type="match status" value="1"/>
</dbReference>
<dbReference type="AlphaFoldDB" id="A0A9W4T3M7"/>
<evidence type="ECO:0000259" key="1">
    <source>
        <dbReference type="Pfam" id="PF01764"/>
    </source>
</evidence>
<dbReference type="Pfam" id="PF01764">
    <property type="entry name" value="Lipase_3"/>
    <property type="match status" value="1"/>
</dbReference>
<sequence length="346" mass="38626">MQHTKHIISSSRKSTTQSISTRILIVFIISLILLSTLIEAAPPSKRNNKVSVQELKELERFANYASAAYCKPSDFLKWDCGPICDATKGTKVSKFITTKNEIQVFIATLNEEKSIIVSYRGTVPENVKNLITDAKLALIDYPPVKNAKVHIGFYQAFLEVQSDVFNEIQKLHKTNPEYKIVFSGHSLGGALTLLSALDLLQNSKDFTKDKNNLFVFTYGEPRVGNSEFAKYVDSKLTVTRTVNGGDPIARLPPRFIGYKPHNNELWISNPTKSSFEVVKCDGPEDKKCSLSVSILKLNLSFHSGPYYGISMRACKDFRKTQSVADEPELKKAYDGLGGNLKGKNNF</sequence>
<reference evidence="2" key="1">
    <citation type="submission" date="2022-08" db="EMBL/GenBank/DDBJ databases">
        <authorList>
            <person name="Kallberg Y."/>
            <person name="Tangrot J."/>
            <person name="Rosling A."/>
        </authorList>
    </citation>
    <scope>NUCLEOTIDE SEQUENCE</scope>
    <source>
        <strain evidence="2">Wild A</strain>
    </source>
</reference>
<comment type="caution">
    <text evidence="2">The sequence shown here is derived from an EMBL/GenBank/DDBJ whole genome shotgun (WGS) entry which is preliminary data.</text>
</comment>
<evidence type="ECO:0000313" key="2">
    <source>
        <dbReference type="EMBL" id="CAI2191524.1"/>
    </source>
</evidence>
<organism evidence="2 3">
    <name type="scientific">Funneliformis geosporum</name>
    <dbReference type="NCBI Taxonomy" id="1117311"/>
    <lineage>
        <taxon>Eukaryota</taxon>
        <taxon>Fungi</taxon>
        <taxon>Fungi incertae sedis</taxon>
        <taxon>Mucoromycota</taxon>
        <taxon>Glomeromycotina</taxon>
        <taxon>Glomeromycetes</taxon>
        <taxon>Glomerales</taxon>
        <taxon>Glomeraceae</taxon>
        <taxon>Funneliformis</taxon>
    </lineage>
</organism>
<evidence type="ECO:0000313" key="3">
    <source>
        <dbReference type="Proteomes" id="UP001153678"/>
    </source>
</evidence>
<proteinExistence type="predicted"/>
<dbReference type="Proteomes" id="UP001153678">
    <property type="component" value="Unassembled WGS sequence"/>
</dbReference>
<dbReference type="GO" id="GO:0006629">
    <property type="term" value="P:lipid metabolic process"/>
    <property type="evidence" value="ECO:0007669"/>
    <property type="project" value="InterPro"/>
</dbReference>
<dbReference type="EMBL" id="CAMKVN010007464">
    <property type="protein sequence ID" value="CAI2191524.1"/>
    <property type="molecule type" value="Genomic_DNA"/>
</dbReference>
<accession>A0A9W4T3M7</accession>
<keyword evidence="3" id="KW-1185">Reference proteome</keyword>
<dbReference type="PANTHER" id="PTHR45856">
    <property type="entry name" value="ALPHA/BETA-HYDROLASES SUPERFAMILY PROTEIN"/>
    <property type="match status" value="1"/>
</dbReference>
<gene>
    <name evidence="2" type="ORF">FWILDA_LOCUS15114</name>
</gene>